<protein>
    <submittedName>
        <fullName evidence="2">Autophagy_act_C domain-containing protein</fullName>
    </submittedName>
</protein>
<evidence type="ECO:0000313" key="2">
    <source>
        <dbReference type="WBParaSite" id="ALUE_0000267701-mRNA-1"/>
    </source>
</evidence>
<name>A0A0M3HMD2_ASCLU</name>
<sequence length="71" mass="8180">MDGQFDEEDEDDTWNSVDIDDDLTEEVRIGIHRSTYPKGIILYVHIYLAFKRPVPAFRNGVVATVEGSYLF</sequence>
<reference evidence="2" key="1">
    <citation type="submission" date="2017-02" db="UniProtKB">
        <authorList>
            <consortium name="WormBaseParasite"/>
        </authorList>
    </citation>
    <scope>IDENTIFICATION</scope>
</reference>
<dbReference type="Proteomes" id="UP000036681">
    <property type="component" value="Unplaced"/>
</dbReference>
<organism evidence="1 2">
    <name type="scientific">Ascaris lumbricoides</name>
    <name type="common">Giant roundworm</name>
    <dbReference type="NCBI Taxonomy" id="6252"/>
    <lineage>
        <taxon>Eukaryota</taxon>
        <taxon>Metazoa</taxon>
        <taxon>Ecdysozoa</taxon>
        <taxon>Nematoda</taxon>
        <taxon>Chromadorea</taxon>
        <taxon>Rhabditida</taxon>
        <taxon>Spirurina</taxon>
        <taxon>Ascaridomorpha</taxon>
        <taxon>Ascaridoidea</taxon>
        <taxon>Ascarididae</taxon>
        <taxon>Ascaris</taxon>
    </lineage>
</organism>
<evidence type="ECO:0000313" key="1">
    <source>
        <dbReference type="Proteomes" id="UP000036681"/>
    </source>
</evidence>
<dbReference type="AlphaFoldDB" id="A0A0M3HMD2"/>
<accession>A0A0M3HMD2</accession>
<dbReference type="WBParaSite" id="ALUE_0000267701-mRNA-1">
    <property type="protein sequence ID" value="ALUE_0000267701-mRNA-1"/>
    <property type="gene ID" value="ALUE_0000267701"/>
</dbReference>
<keyword evidence="1" id="KW-1185">Reference proteome</keyword>
<proteinExistence type="predicted"/>